<dbReference type="GO" id="GO:0008270">
    <property type="term" value="F:zinc ion binding"/>
    <property type="evidence" value="ECO:0007669"/>
    <property type="project" value="InterPro"/>
</dbReference>
<dbReference type="SUPFAM" id="SSF57701">
    <property type="entry name" value="Zn2/Cys6 DNA-binding domain"/>
    <property type="match status" value="1"/>
</dbReference>
<evidence type="ECO:0000256" key="8">
    <source>
        <dbReference type="SAM" id="MobiDB-lite"/>
    </source>
</evidence>
<dbReference type="GO" id="GO:0005634">
    <property type="term" value="C:nucleus"/>
    <property type="evidence" value="ECO:0007669"/>
    <property type="project" value="UniProtKB-SubCell"/>
</dbReference>
<evidence type="ECO:0000313" key="11">
    <source>
        <dbReference type="Proteomes" id="UP000019484"/>
    </source>
</evidence>
<feature type="compositionally biased region" description="Polar residues" evidence="8">
    <location>
        <begin position="1020"/>
        <end position="1051"/>
    </location>
</feature>
<feature type="region of interest" description="Disordered" evidence="8">
    <location>
        <begin position="931"/>
        <end position="1057"/>
    </location>
</feature>
<feature type="region of interest" description="Disordered" evidence="8">
    <location>
        <begin position="266"/>
        <end position="303"/>
    </location>
</feature>
<keyword evidence="2" id="KW-0479">Metal-binding</keyword>
<dbReference type="CDD" id="cd12148">
    <property type="entry name" value="fungal_TF_MHR"/>
    <property type="match status" value="1"/>
</dbReference>
<keyword evidence="5" id="KW-0238">DNA-binding</keyword>
<evidence type="ECO:0000256" key="1">
    <source>
        <dbReference type="ARBA" id="ARBA00004123"/>
    </source>
</evidence>
<dbReference type="eggNOG" id="ENOG502QR2H">
    <property type="taxonomic scope" value="Eukaryota"/>
</dbReference>
<feature type="region of interest" description="Disordered" evidence="8">
    <location>
        <begin position="1"/>
        <end position="116"/>
    </location>
</feature>
<dbReference type="Pfam" id="PF00172">
    <property type="entry name" value="Zn_clus"/>
    <property type="match status" value="1"/>
</dbReference>
<evidence type="ECO:0000256" key="7">
    <source>
        <dbReference type="ARBA" id="ARBA00023242"/>
    </source>
</evidence>
<dbReference type="PANTHER" id="PTHR47338">
    <property type="entry name" value="ZN(II)2CYS6 TRANSCRIPTION FACTOR (EUROFUNG)-RELATED"/>
    <property type="match status" value="1"/>
</dbReference>
<accession>W9ZN75</accession>
<feature type="domain" description="Zn(2)-C6 fungal-type" evidence="9">
    <location>
        <begin position="196"/>
        <end position="226"/>
    </location>
</feature>
<evidence type="ECO:0000256" key="6">
    <source>
        <dbReference type="ARBA" id="ARBA00023163"/>
    </source>
</evidence>
<evidence type="ECO:0000256" key="4">
    <source>
        <dbReference type="ARBA" id="ARBA00023026"/>
    </source>
</evidence>
<feature type="region of interest" description="Disordered" evidence="8">
    <location>
        <begin position="1180"/>
        <end position="1201"/>
    </location>
</feature>
<keyword evidence="6" id="KW-0804">Transcription</keyword>
<feature type="compositionally biased region" description="Basic residues" evidence="8">
    <location>
        <begin position="945"/>
        <end position="955"/>
    </location>
</feature>
<keyword evidence="4" id="KW-0843">Virulence</keyword>
<reference evidence="10 11" key="1">
    <citation type="submission" date="2013-03" db="EMBL/GenBank/DDBJ databases">
        <title>The Genome Sequence of Capronia coronata CBS 617.96.</title>
        <authorList>
            <consortium name="The Broad Institute Genomics Platform"/>
            <person name="Cuomo C."/>
            <person name="de Hoog S."/>
            <person name="Gorbushina A."/>
            <person name="Walker B."/>
            <person name="Young S.K."/>
            <person name="Zeng Q."/>
            <person name="Gargeya S."/>
            <person name="Fitzgerald M."/>
            <person name="Haas B."/>
            <person name="Abouelleil A."/>
            <person name="Allen A.W."/>
            <person name="Alvarado L."/>
            <person name="Arachchi H.M."/>
            <person name="Berlin A.M."/>
            <person name="Chapman S.B."/>
            <person name="Gainer-Dewar J."/>
            <person name="Goldberg J."/>
            <person name="Griggs A."/>
            <person name="Gujja S."/>
            <person name="Hansen M."/>
            <person name="Howarth C."/>
            <person name="Imamovic A."/>
            <person name="Ireland A."/>
            <person name="Larimer J."/>
            <person name="McCowan C."/>
            <person name="Murphy C."/>
            <person name="Pearson M."/>
            <person name="Poon T.W."/>
            <person name="Priest M."/>
            <person name="Roberts A."/>
            <person name="Saif S."/>
            <person name="Shea T."/>
            <person name="Sisk P."/>
            <person name="Sykes S."/>
            <person name="Wortman J."/>
            <person name="Nusbaum C."/>
            <person name="Birren B."/>
        </authorList>
    </citation>
    <scope>NUCLEOTIDE SEQUENCE [LARGE SCALE GENOMIC DNA]</scope>
    <source>
        <strain evidence="10 11">CBS 617.96</strain>
    </source>
</reference>
<evidence type="ECO:0000256" key="2">
    <source>
        <dbReference type="ARBA" id="ARBA00022723"/>
    </source>
</evidence>
<dbReference type="Gene3D" id="4.10.240.10">
    <property type="entry name" value="Zn(2)-C6 fungal-type DNA-binding domain"/>
    <property type="match status" value="1"/>
</dbReference>
<dbReference type="InterPro" id="IPR050815">
    <property type="entry name" value="TF_fung"/>
</dbReference>
<dbReference type="SMART" id="SM00066">
    <property type="entry name" value="GAL4"/>
    <property type="match status" value="1"/>
</dbReference>
<feature type="compositionally biased region" description="Polar residues" evidence="8">
    <location>
        <begin position="1"/>
        <end position="11"/>
    </location>
</feature>
<dbReference type="HOGENOM" id="CLU_009768_0_0_1"/>
<protein>
    <recommendedName>
        <fullName evidence="9">Zn(2)-C6 fungal-type domain-containing protein</fullName>
    </recommendedName>
</protein>
<dbReference type="Proteomes" id="UP000019484">
    <property type="component" value="Unassembled WGS sequence"/>
</dbReference>
<dbReference type="GeneID" id="19155947"/>
<evidence type="ECO:0000256" key="3">
    <source>
        <dbReference type="ARBA" id="ARBA00023015"/>
    </source>
</evidence>
<feature type="compositionally biased region" description="Low complexity" evidence="8">
    <location>
        <begin position="811"/>
        <end position="823"/>
    </location>
</feature>
<dbReference type="Pfam" id="PF04082">
    <property type="entry name" value="Fungal_trans"/>
    <property type="match status" value="1"/>
</dbReference>
<comment type="subcellular location">
    <subcellularLocation>
        <location evidence="1">Nucleus</location>
    </subcellularLocation>
</comment>
<evidence type="ECO:0000259" key="9">
    <source>
        <dbReference type="PROSITE" id="PS50048"/>
    </source>
</evidence>
<dbReference type="SMART" id="SM00906">
    <property type="entry name" value="Fungal_trans"/>
    <property type="match status" value="1"/>
</dbReference>
<feature type="region of interest" description="Disordered" evidence="8">
    <location>
        <begin position="142"/>
        <end position="186"/>
    </location>
</feature>
<dbReference type="InterPro" id="IPR007219">
    <property type="entry name" value="XnlR_reg_dom"/>
</dbReference>
<dbReference type="AlphaFoldDB" id="W9ZN75"/>
<dbReference type="GO" id="GO:0000981">
    <property type="term" value="F:DNA-binding transcription factor activity, RNA polymerase II-specific"/>
    <property type="evidence" value="ECO:0007669"/>
    <property type="project" value="InterPro"/>
</dbReference>
<dbReference type="PRINTS" id="PR00755">
    <property type="entry name" value="AFLATOXINBRP"/>
</dbReference>
<evidence type="ECO:0000313" key="10">
    <source>
        <dbReference type="EMBL" id="EXJ95919.1"/>
    </source>
</evidence>
<dbReference type="EMBL" id="AMWN01000001">
    <property type="protein sequence ID" value="EXJ95919.1"/>
    <property type="molecule type" value="Genomic_DNA"/>
</dbReference>
<name>W9ZN75_9EURO</name>
<evidence type="ECO:0000256" key="5">
    <source>
        <dbReference type="ARBA" id="ARBA00023125"/>
    </source>
</evidence>
<feature type="compositionally biased region" description="Low complexity" evidence="8">
    <location>
        <begin position="968"/>
        <end position="1014"/>
    </location>
</feature>
<dbReference type="PANTHER" id="PTHR47338:SF27">
    <property type="entry name" value="ZN(II)2CYS6 TRANSCRIPTION FACTOR (EUROFUNG)"/>
    <property type="match status" value="1"/>
</dbReference>
<dbReference type="STRING" id="1182541.W9ZN75"/>
<gene>
    <name evidence="10" type="ORF">A1O1_01044</name>
</gene>
<dbReference type="InterPro" id="IPR036864">
    <property type="entry name" value="Zn2-C6_fun-type_DNA-bd_sf"/>
</dbReference>
<dbReference type="GO" id="GO:0006351">
    <property type="term" value="P:DNA-templated transcription"/>
    <property type="evidence" value="ECO:0007669"/>
    <property type="project" value="InterPro"/>
</dbReference>
<dbReference type="GO" id="GO:0003677">
    <property type="term" value="F:DNA binding"/>
    <property type="evidence" value="ECO:0007669"/>
    <property type="project" value="UniProtKB-KW"/>
</dbReference>
<keyword evidence="11" id="KW-1185">Reference proteome</keyword>
<comment type="caution">
    <text evidence="10">The sequence shown here is derived from an EMBL/GenBank/DDBJ whole genome shotgun (WGS) entry which is preliminary data.</text>
</comment>
<keyword evidence="3" id="KW-0805">Transcription regulation</keyword>
<organism evidence="10 11">
    <name type="scientific">Capronia coronata CBS 617.96</name>
    <dbReference type="NCBI Taxonomy" id="1182541"/>
    <lineage>
        <taxon>Eukaryota</taxon>
        <taxon>Fungi</taxon>
        <taxon>Dikarya</taxon>
        <taxon>Ascomycota</taxon>
        <taxon>Pezizomycotina</taxon>
        <taxon>Eurotiomycetes</taxon>
        <taxon>Chaetothyriomycetidae</taxon>
        <taxon>Chaetothyriales</taxon>
        <taxon>Herpotrichiellaceae</taxon>
        <taxon>Capronia</taxon>
    </lineage>
</organism>
<feature type="compositionally biased region" description="Low complexity" evidence="8">
    <location>
        <begin position="41"/>
        <end position="51"/>
    </location>
</feature>
<feature type="compositionally biased region" description="Polar residues" evidence="8">
    <location>
        <begin position="52"/>
        <end position="62"/>
    </location>
</feature>
<feature type="region of interest" description="Disordered" evidence="8">
    <location>
        <begin position="805"/>
        <end position="868"/>
    </location>
</feature>
<dbReference type="PROSITE" id="PS00463">
    <property type="entry name" value="ZN2_CY6_FUNGAL_1"/>
    <property type="match status" value="1"/>
</dbReference>
<dbReference type="InterPro" id="IPR001138">
    <property type="entry name" value="Zn2Cys6_DnaBD"/>
</dbReference>
<feature type="compositionally biased region" description="Basic and acidic residues" evidence="8">
    <location>
        <begin position="283"/>
        <end position="296"/>
    </location>
</feature>
<feature type="region of interest" description="Disordered" evidence="8">
    <location>
        <begin position="476"/>
        <end position="500"/>
    </location>
</feature>
<dbReference type="CDD" id="cd00067">
    <property type="entry name" value="GAL4"/>
    <property type="match status" value="1"/>
</dbReference>
<dbReference type="OrthoDB" id="39175at2759"/>
<dbReference type="PROSITE" id="PS50048">
    <property type="entry name" value="ZN2_CY6_FUNGAL_2"/>
    <property type="match status" value="1"/>
</dbReference>
<dbReference type="RefSeq" id="XP_007720148.1">
    <property type="nucleotide sequence ID" value="XM_007721958.1"/>
</dbReference>
<sequence>MTSSSNRSGFTQAKHRNISVSDSGQIMPDARNPRVDAIINTQSQPTPSTSSVFDTSSPTSIDFNFPFAGSPNGSSNSGIDVPPDLRLSHCQSLPSRDSGPDAARYTSDRVPSPRHRASLASIDSAFDHDLFGAAALKQWTSASSANRPVRNVDASPSKLAEQDAGKKSSAEEDKPPPAWSELKTKAGKERKRLPLACIACRRKKIRCSGEKPACKHCLRARIPCVYKVTTRKAAPRTDYMAMLDKRLKRMEDRVIRVIPKEELPDLSATGRASVRPPLPGQSPKKDKEQPKKRSADEAFAQELNDWRSSRDKSTLLDPTAGLRKQRDGENKLFIEGSESLPPQHIQEHLAEVFFDCVYGQSYLLLHKPSFMRKLRAGTIPPVLILAVCAISARFSTHPQVSTEPAFLRGEQWATPARRIVEKRHYEPNITILTAMLMLGLHYFGTCEGGLSWSFGGQAMRMGYALQLHRELDHDPLGRNQIANSSDPNKKSPNPPELSFTDREIRRRTMWACYLMDTFNSSGTERPSFLNEDYFQIQLPIKESHFQMEVPGATEDLYGNVPMSKKTSLNNSGDESVEAKANMGVAAYIVRAVVLWKRVVKYLNLGGKDKDPHPIWDALSQFATLQRQIQQLKSSLPDDLTYTAENLAAHASGRLASQFLFLHIVLAQISLFLHRFAVPTVPSRRPHHHHLTAAGMPKSFLSNSASTVIESANLISSLIAESAGYTLTVPFAGYCAYAAATVQVWGIFSKNAGLEAASKENLRHNYKYLTRMKRYWGMFHYMAESIKDNYRAFADAALRHSQSMHRLGGGAASSSNSLGAPSLLRRPSAADGSGSQTPMMDLDAGTGLTNPPSRAETPGGDIKGTHTAASSVGSGKAMFQYGDWFDKYPHGVSESDWEKSHLEYKREAGGAGEAVMSQRSDLQSVEEFFASLSPPSKADDGPGGSRGKKVARRRGKSVAENKKGGTGAGNATAFASSTSGNAGPTAATPGTANAQRRPSQSQLPQPQSSQQQQLSGPTADLNLTQPFNPSDFDITSPSLYQTPQFSGAQSQPGEPYNYGAPTSPHLNLHFVSTLPAIDRQMVFGAYANVDPSSHSNLGTSTMDTLNNDSPSLGQFGSTNPWDQLDTNGFSFNDPMAGGTGGMMDTSSSAWLLPFNIEPPNYGGMEDFGNSALDGMDFADSGAAGGGDVGGRFADQNPNTSTG</sequence>
<proteinExistence type="predicted"/>
<feature type="compositionally biased region" description="Basic and acidic residues" evidence="8">
    <location>
        <begin position="160"/>
        <end position="175"/>
    </location>
</feature>
<keyword evidence="7" id="KW-0539">Nucleus</keyword>